<gene>
    <name evidence="1" type="ORF">SmB9_17630</name>
</gene>
<dbReference type="KEGG" id="smic:SmB9_17630"/>
<organism evidence="1 2">
    <name type="scientific">Sphingosinicella microcystinivorans</name>
    <dbReference type="NCBI Taxonomy" id="335406"/>
    <lineage>
        <taxon>Bacteria</taxon>
        <taxon>Pseudomonadati</taxon>
        <taxon>Pseudomonadota</taxon>
        <taxon>Alphaproteobacteria</taxon>
        <taxon>Sphingomonadales</taxon>
        <taxon>Sphingosinicellaceae</taxon>
        <taxon>Sphingosinicella</taxon>
    </lineage>
</organism>
<dbReference type="EMBL" id="AP018711">
    <property type="protein sequence ID" value="BBE34105.1"/>
    <property type="molecule type" value="Genomic_DNA"/>
</dbReference>
<evidence type="ECO:0000313" key="2">
    <source>
        <dbReference type="Proteomes" id="UP000275727"/>
    </source>
</evidence>
<reference evidence="1 2" key="1">
    <citation type="submission" date="2018-06" db="EMBL/GenBank/DDBJ databases">
        <title>Complete Genome Sequence of the Microcystin-Degrading Bacterium Sphingosinicella microcystinivorans Strain B-9.</title>
        <authorList>
            <person name="Jin H."/>
            <person name="Nishizawa T."/>
            <person name="Guo Y."/>
            <person name="Nishizawa A."/>
            <person name="Park H."/>
            <person name="Kato H."/>
            <person name="Tsuji K."/>
            <person name="Harada K."/>
        </authorList>
    </citation>
    <scope>NUCLEOTIDE SEQUENCE [LARGE SCALE GENOMIC DNA]</scope>
    <source>
        <strain evidence="1 2">B9</strain>
    </source>
</reference>
<evidence type="ECO:0000313" key="1">
    <source>
        <dbReference type="EMBL" id="BBE34105.1"/>
    </source>
</evidence>
<accession>A0AAD1G0Y2</accession>
<proteinExistence type="predicted"/>
<dbReference type="AlphaFoldDB" id="A0AAD1G0Y2"/>
<name>A0AAD1G0Y2_SPHMI</name>
<dbReference type="Proteomes" id="UP000275727">
    <property type="component" value="Chromosome"/>
</dbReference>
<protein>
    <submittedName>
        <fullName evidence="1">Uncharacterized protein</fullName>
    </submittedName>
</protein>
<sequence>MPGIAVIASSIPESGATRDSEKVSTICVGEATEASAAGEAETRRGCAAAGKADTKRVEAVRVIRDRRRIGFSP</sequence>